<feature type="region of interest" description="Disordered" evidence="2">
    <location>
        <begin position="614"/>
        <end position="680"/>
    </location>
</feature>
<reference evidence="4" key="1">
    <citation type="submission" date="2018-07" db="EMBL/GenBank/DDBJ databases">
        <title>Comparative genomics of catfishes provides insights into carnivory and benthic adaptation.</title>
        <authorList>
            <person name="Zhang Y."/>
            <person name="Wang D."/>
            <person name="Peng Z."/>
            <person name="Zheng S."/>
            <person name="Shao F."/>
            <person name="Tao W."/>
        </authorList>
    </citation>
    <scope>NUCLEOTIDE SEQUENCE</scope>
    <source>
        <strain evidence="4">Chongqing</strain>
    </source>
</reference>
<dbReference type="CDD" id="cd23949">
    <property type="entry name" value="Niban-like"/>
    <property type="match status" value="1"/>
</dbReference>
<evidence type="ECO:0000313" key="5">
    <source>
        <dbReference type="Proteomes" id="UP001205998"/>
    </source>
</evidence>
<feature type="domain" description="Niban 1/2/3" evidence="3">
    <location>
        <begin position="343"/>
        <end position="507"/>
    </location>
</feature>
<protein>
    <submittedName>
        <fullName evidence="4">Protein Niban-like</fullName>
    </submittedName>
</protein>
<feature type="region of interest" description="Disordered" evidence="2">
    <location>
        <begin position="783"/>
        <end position="895"/>
    </location>
</feature>
<evidence type="ECO:0000259" key="3">
    <source>
        <dbReference type="Pfam" id="PF26086"/>
    </source>
</evidence>
<dbReference type="Pfam" id="PF26089">
    <property type="entry name" value="PH_Niban2"/>
    <property type="match status" value="1"/>
</dbReference>
<accession>A0AAD5B7U1</accession>
<dbReference type="InterPro" id="IPR026088">
    <property type="entry name" value="Niban-like"/>
</dbReference>
<feature type="compositionally biased region" description="Polar residues" evidence="2">
    <location>
        <begin position="841"/>
        <end position="851"/>
    </location>
</feature>
<evidence type="ECO:0000256" key="2">
    <source>
        <dbReference type="SAM" id="MobiDB-lite"/>
    </source>
</evidence>
<dbReference type="PANTHER" id="PTHR14392:SF3">
    <property type="entry name" value="PROTEIN NIBAN 1"/>
    <property type="match status" value="1"/>
</dbReference>
<dbReference type="InterPro" id="IPR059060">
    <property type="entry name" value="Niban_1/2/3_dom"/>
</dbReference>
<gene>
    <name evidence="4" type="ORF">C0J50_0034</name>
</gene>
<dbReference type="AlphaFoldDB" id="A0AAD5B7U1"/>
<feature type="compositionally biased region" description="Polar residues" evidence="2">
    <location>
        <begin position="787"/>
        <end position="806"/>
    </location>
</feature>
<evidence type="ECO:0000313" key="4">
    <source>
        <dbReference type="EMBL" id="KAI5628700.1"/>
    </source>
</evidence>
<comment type="similarity">
    <text evidence="1">Belongs to the Niban family.</text>
</comment>
<dbReference type="PANTHER" id="PTHR14392">
    <property type="entry name" value="NIBAN FAMILY MEMBER"/>
    <property type="match status" value="1"/>
</dbReference>
<keyword evidence="5" id="KW-1185">Reference proteome</keyword>
<sequence length="926" mass="103409">MLGTCWPFCLHSAVQLTPKPSRLGSGRTEAELNNFSPHFKRQHSVAFFSQLQDEVEQQQTHLYTQLLKQKEPPQASDLVYKDSVLHFDDSKKWKERCVTVRADYSVELHDSQETLAKGTPARQILQLTGGTVLTSEEKYSALVDKAFPDLNSSKEEAASPMMTVPGPFSVFLRLPYRRDAYFSFQEEDKQIRFISILSDCIRHQNHDTLKKPTCEVQAFLKAIHFYRQEKGHYESWEMLVGTDCQVLANLVMEELLPSLQTELLPKLKGKKAERKRVWFTTVEATYELVQQQLNEGLQRLKTECSEIDKQQETLIRSDLDEIINSRNFLKSKLQGLVSEPAMKYCSESVSPYLASILEELMGPVSSGFQAVRQRLETELNRICTDFQSGGNKEELTKALAEVSHVQLEDCYQHVSVLKEQLQELRSRFRFSNSTLVVHKTQSYMQQLMENAVYTFELLLQSAIKDEPEKLVTVMEKAKLRMLKQYDYDSSTVRKRIFHEALVDITFPAIRRNLAPSCKTELQHYEQYIFADYTNFIQVENVYEDIMLNILNNEVNKVVKEAATLKKHNLFVDSTELQCLSQSSLTDSRTPPRSAPSSPAVVQCAVAAQKAEQMSSSSIVENGSSQKQSVEEKQELANELSQTAEAQPSKPSEHSACASVDSPDLSKTPSQSLSDSTVGNCDISVDKPDIVSCTSLPEEADATAQTQALISTVNDFKTSPVIIVSEPDSNVDQTISVNIPMEVNTENPVLPASVQENQSVSASEETKVESANQCDSEVCDAVLATPEEPQSGTVQPDTTDAENNSGPQTEDTEDTQIETHFCESPSTKDDTAVTEAPAESVMESSSSINTNGLPIIPDPPAEGESDTTAHSDEVVSEDTTAPHRDSVSEDEEAEAALDSVKCIRDLVVEIIEVEDIVNPCPDSRETQ</sequence>
<name>A0AAD5B7U1_SILAS</name>
<comment type="caution">
    <text evidence="4">The sequence shown here is derived from an EMBL/GenBank/DDBJ whole genome shotgun (WGS) entry which is preliminary data.</text>
</comment>
<proteinExistence type="inferred from homology"/>
<dbReference type="Proteomes" id="UP001205998">
    <property type="component" value="Unassembled WGS sequence"/>
</dbReference>
<organism evidence="4 5">
    <name type="scientific">Silurus asotus</name>
    <name type="common">Amur catfish</name>
    <name type="synonym">Parasilurus asotus</name>
    <dbReference type="NCBI Taxonomy" id="30991"/>
    <lineage>
        <taxon>Eukaryota</taxon>
        <taxon>Metazoa</taxon>
        <taxon>Chordata</taxon>
        <taxon>Craniata</taxon>
        <taxon>Vertebrata</taxon>
        <taxon>Euteleostomi</taxon>
        <taxon>Actinopterygii</taxon>
        <taxon>Neopterygii</taxon>
        <taxon>Teleostei</taxon>
        <taxon>Ostariophysi</taxon>
        <taxon>Siluriformes</taxon>
        <taxon>Siluridae</taxon>
        <taxon>Silurus</taxon>
    </lineage>
</organism>
<feature type="compositionally biased region" description="Polar residues" evidence="2">
    <location>
        <begin position="638"/>
        <end position="649"/>
    </location>
</feature>
<evidence type="ECO:0000256" key="1">
    <source>
        <dbReference type="ARBA" id="ARBA00010251"/>
    </source>
</evidence>
<dbReference type="EMBL" id="MU542898">
    <property type="protein sequence ID" value="KAI5628700.1"/>
    <property type="molecule type" value="Genomic_DNA"/>
</dbReference>
<feature type="compositionally biased region" description="Polar residues" evidence="2">
    <location>
        <begin position="664"/>
        <end position="678"/>
    </location>
</feature>
<feature type="compositionally biased region" description="Polar residues" evidence="2">
    <location>
        <begin position="614"/>
        <end position="627"/>
    </location>
</feature>
<dbReference type="Pfam" id="PF26086">
    <property type="entry name" value="Niban2"/>
    <property type="match status" value="1"/>
</dbReference>